<name>I3S5P7_MEDTR</name>
<dbReference type="Pfam" id="PF00646">
    <property type="entry name" value="F-box"/>
    <property type="match status" value="1"/>
</dbReference>
<dbReference type="InterPro" id="IPR017451">
    <property type="entry name" value="F-box-assoc_interact_dom"/>
</dbReference>
<reference evidence="2" key="1">
    <citation type="submission" date="2012-05" db="EMBL/GenBank/DDBJ databases">
        <authorList>
            <person name="Krishnakumar V."/>
            <person name="Cheung F."/>
            <person name="Xiao Y."/>
            <person name="Chan A."/>
            <person name="Moskal W.A."/>
            <person name="Town C.D."/>
        </authorList>
    </citation>
    <scope>NUCLEOTIDE SEQUENCE</scope>
</reference>
<proteinExistence type="evidence at transcript level"/>
<dbReference type="PANTHER" id="PTHR31672:SF13">
    <property type="entry name" value="F-BOX PROTEIN CPR30-LIKE"/>
    <property type="match status" value="1"/>
</dbReference>
<evidence type="ECO:0000259" key="1">
    <source>
        <dbReference type="SMART" id="SM00256"/>
    </source>
</evidence>
<dbReference type="EMBL" id="BT135794">
    <property type="protein sequence ID" value="AFK35589.1"/>
    <property type="molecule type" value="mRNA"/>
</dbReference>
<organism evidence="2">
    <name type="scientific">Medicago truncatula</name>
    <name type="common">Barrel medic</name>
    <name type="synonym">Medicago tribuloides</name>
    <dbReference type="NCBI Taxonomy" id="3880"/>
    <lineage>
        <taxon>Eukaryota</taxon>
        <taxon>Viridiplantae</taxon>
        <taxon>Streptophyta</taxon>
        <taxon>Embryophyta</taxon>
        <taxon>Tracheophyta</taxon>
        <taxon>Spermatophyta</taxon>
        <taxon>Magnoliopsida</taxon>
        <taxon>eudicotyledons</taxon>
        <taxon>Gunneridae</taxon>
        <taxon>Pentapetalae</taxon>
        <taxon>rosids</taxon>
        <taxon>fabids</taxon>
        <taxon>Fabales</taxon>
        <taxon>Fabaceae</taxon>
        <taxon>Papilionoideae</taxon>
        <taxon>50 kb inversion clade</taxon>
        <taxon>NPAAA clade</taxon>
        <taxon>Hologalegina</taxon>
        <taxon>IRL clade</taxon>
        <taxon>Trifolieae</taxon>
        <taxon>Medicago</taxon>
    </lineage>
</organism>
<dbReference type="NCBIfam" id="TIGR01640">
    <property type="entry name" value="F_box_assoc_1"/>
    <property type="match status" value="1"/>
</dbReference>
<dbReference type="Pfam" id="PF08268">
    <property type="entry name" value="FBA_3"/>
    <property type="match status" value="1"/>
</dbReference>
<sequence>MSTVAPYRNIRKQNLSDPLGLFALLSLDLLLEILYRTPIKSLLTLNCVSKPFNSFISDPKFANDHLRLSKIHRRHHNLLISPWAFFSEGNFSLLDSRLTSVFNNNNSTTIVPDMKLNFPLNPSNIRAIIADSCDGIICLQTIDDRFDCGDPLLWNPCTTKFNILPSLDFEKSLQIAYTIGYDAQFTHTYKVVAVSSYISRGIQNDVYKTQVKVHTLGTNSWRRIPDFPSQLMGIPERECWQICKWQRSLGH</sequence>
<dbReference type="PANTHER" id="PTHR31672">
    <property type="entry name" value="BNACNNG10540D PROTEIN"/>
    <property type="match status" value="1"/>
</dbReference>
<evidence type="ECO:0000313" key="2">
    <source>
        <dbReference type="EMBL" id="AFK35589.1"/>
    </source>
</evidence>
<dbReference type="InterPro" id="IPR036047">
    <property type="entry name" value="F-box-like_dom_sf"/>
</dbReference>
<dbReference type="InterPro" id="IPR050796">
    <property type="entry name" value="SCF_F-box_component"/>
</dbReference>
<dbReference type="ExpressionAtlas" id="I3S5P7">
    <property type="expression patterns" value="differential"/>
</dbReference>
<feature type="domain" description="F-box" evidence="1">
    <location>
        <begin position="25"/>
        <end position="65"/>
    </location>
</feature>
<accession>I3S5P7</accession>
<protein>
    <recommendedName>
        <fullName evidence="1">F-box domain-containing protein</fullName>
    </recommendedName>
</protein>
<dbReference type="SUPFAM" id="SSF81383">
    <property type="entry name" value="F-box domain"/>
    <property type="match status" value="1"/>
</dbReference>
<dbReference type="InterPro" id="IPR013187">
    <property type="entry name" value="F-box-assoc_dom_typ3"/>
</dbReference>
<dbReference type="InterPro" id="IPR001810">
    <property type="entry name" value="F-box_dom"/>
</dbReference>
<dbReference type="AlphaFoldDB" id="I3S5P7"/>
<dbReference type="SMART" id="SM00256">
    <property type="entry name" value="FBOX"/>
    <property type="match status" value="1"/>
</dbReference>